<gene>
    <name evidence="1" type="ORF">DPMN_160578</name>
</gene>
<comment type="caution">
    <text evidence="1">The sequence shown here is derived from an EMBL/GenBank/DDBJ whole genome shotgun (WGS) entry which is preliminary data.</text>
</comment>
<dbReference type="EMBL" id="JAIWYP010000008">
    <property type="protein sequence ID" value="KAH3782659.1"/>
    <property type="molecule type" value="Genomic_DNA"/>
</dbReference>
<proteinExistence type="predicted"/>
<organism evidence="1 2">
    <name type="scientific">Dreissena polymorpha</name>
    <name type="common">Zebra mussel</name>
    <name type="synonym">Mytilus polymorpha</name>
    <dbReference type="NCBI Taxonomy" id="45954"/>
    <lineage>
        <taxon>Eukaryota</taxon>
        <taxon>Metazoa</taxon>
        <taxon>Spiralia</taxon>
        <taxon>Lophotrochozoa</taxon>
        <taxon>Mollusca</taxon>
        <taxon>Bivalvia</taxon>
        <taxon>Autobranchia</taxon>
        <taxon>Heteroconchia</taxon>
        <taxon>Euheterodonta</taxon>
        <taxon>Imparidentia</taxon>
        <taxon>Neoheterodontei</taxon>
        <taxon>Myida</taxon>
        <taxon>Dreissenoidea</taxon>
        <taxon>Dreissenidae</taxon>
        <taxon>Dreissena</taxon>
    </lineage>
</organism>
<evidence type="ECO:0000313" key="1">
    <source>
        <dbReference type="EMBL" id="KAH3782659.1"/>
    </source>
</evidence>
<accession>A0A9D4IRS6</accession>
<name>A0A9D4IRS6_DREPO</name>
<protein>
    <submittedName>
        <fullName evidence="1">Uncharacterized protein</fullName>
    </submittedName>
</protein>
<evidence type="ECO:0000313" key="2">
    <source>
        <dbReference type="Proteomes" id="UP000828390"/>
    </source>
</evidence>
<keyword evidence="2" id="KW-1185">Reference proteome</keyword>
<sequence length="105" mass="11830">MYNACTSAREQTDVSLGFTSGFLLNVKGPIEICTSHCEGCGILNSNLWKWRRIRRSIGFSRRFQAIKGTNLNTTSYYLQSLYILITALKCKDFVSNKTLCSGSFL</sequence>
<dbReference type="AlphaFoldDB" id="A0A9D4IRS6"/>
<reference evidence="1" key="2">
    <citation type="submission" date="2020-11" db="EMBL/GenBank/DDBJ databases">
        <authorList>
            <person name="McCartney M.A."/>
            <person name="Auch B."/>
            <person name="Kono T."/>
            <person name="Mallez S."/>
            <person name="Becker A."/>
            <person name="Gohl D.M."/>
            <person name="Silverstein K.A.T."/>
            <person name="Koren S."/>
            <person name="Bechman K.B."/>
            <person name="Herman A."/>
            <person name="Abrahante J.E."/>
            <person name="Garbe J."/>
        </authorList>
    </citation>
    <scope>NUCLEOTIDE SEQUENCE</scope>
    <source>
        <strain evidence="1">Duluth1</strain>
        <tissue evidence="1">Whole animal</tissue>
    </source>
</reference>
<reference evidence="1" key="1">
    <citation type="journal article" date="2019" name="bioRxiv">
        <title>The Genome of the Zebra Mussel, Dreissena polymorpha: A Resource for Invasive Species Research.</title>
        <authorList>
            <person name="McCartney M.A."/>
            <person name="Auch B."/>
            <person name="Kono T."/>
            <person name="Mallez S."/>
            <person name="Zhang Y."/>
            <person name="Obille A."/>
            <person name="Becker A."/>
            <person name="Abrahante J.E."/>
            <person name="Garbe J."/>
            <person name="Badalamenti J.P."/>
            <person name="Herman A."/>
            <person name="Mangelson H."/>
            <person name="Liachko I."/>
            <person name="Sullivan S."/>
            <person name="Sone E.D."/>
            <person name="Koren S."/>
            <person name="Silverstein K.A.T."/>
            <person name="Beckman K.B."/>
            <person name="Gohl D.M."/>
        </authorList>
    </citation>
    <scope>NUCLEOTIDE SEQUENCE</scope>
    <source>
        <strain evidence="1">Duluth1</strain>
        <tissue evidence="1">Whole animal</tissue>
    </source>
</reference>
<dbReference type="Proteomes" id="UP000828390">
    <property type="component" value="Unassembled WGS sequence"/>
</dbReference>